<dbReference type="InterPro" id="IPR042070">
    <property type="entry name" value="PucR_C-HTH_sf"/>
</dbReference>
<sequence length="119" mass="12948">MADVRRFAEEAGDCRIALGLPGRGTAGFRRSHAQAQAARSVALASPDDQTPPAVGFGDQGVAIVSMLAKDVDETRQWVRDVLGQLAVANEHAATLRETMRFFFRTGENYARTAELIERS</sequence>
<organism evidence="1 2">
    <name type="scientific">Saccharopolyspora shandongensis</name>
    <dbReference type="NCBI Taxonomy" id="418495"/>
    <lineage>
        <taxon>Bacteria</taxon>
        <taxon>Bacillati</taxon>
        <taxon>Actinomycetota</taxon>
        <taxon>Actinomycetes</taxon>
        <taxon>Pseudonocardiales</taxon>
        <taxon>Pseudonocardiaceae</taxon>
        <taxon>Saccharopolyspora</taxon>
    </lineage>
</organism>
<dbReference type="STRING" id="418495.SAMN05216215_101391"/>
<dbReference type="InterPro" id="IPR051448">
    <property type="entry name" value="CdaR-like_regulators"/>
</dbReference>
<dbReference type="AlphaFoldDB" id="A0A1H3DHS6"/>
<dbReference type="Proteomes" id="UP000199529">
    <property type="component" value="Unassembled WGS sequence"/>
</dbReference>
<dbReference type="Gene3D" id="1.10.10.2840">
    <property type="entry name" value="PucR C-terminal helix-turn-helix domain"/>
    <property type="match status" value="1"/>
</dbReference>
<name>A0A1H3DHS6_9PSEU</name>
<evidence type="ECO:0000313" key="1">
    <source>
        <dbReference type="EMBL" id="SDX65219.1"/>
    </source>
</evidence>
<protein>
    <submittedName>
        <fullName evidence="1">Uncharacterized protein</fullName>
    </submittedName>
</protein>
<evidence type="ECO:0000313" key="2">
    <source>
        <dbReference type="Proteomes" id="UP000199529"/>
    </source>
</evidence>
<dbReference type="PANTHER" id="PTHR33744">
    <property type="entry name" value="CARBOHYDRATE DIACID REGULATOR"/>
    <property type="match status" value="1"/>
</dbReference>
<dbReference type="PANTHER" id="PTHR33744:SF1">
    <property type="entry name" value="DNA-BINDING TRANSCRIPTIONAL ACTIVATOR ADER"/>
    <property type="match status" value="1"/>
</dbReference>
<gene>
    <name evidence="1" type="ORF">SAMN05216215_101391</name>
</gene>
<keyword evidence="2" id="KW-1185">Reference proteome</keyword>
<dbReference type="EMBL" id="FNOK01000013">
    <property type="protein sequence ID" value="SDX65219.1"/>
    <property type="molecule type" value="Genomic_DNA"/>
</dbReference>
<accession>A0A1H3DHS6</accession>
<dbReference type="OrthoDB" id="3663486at2"/>
<reference evidence="2" key="1">
    <citation type="submission" date="2016-10" db="EMBL/GenBank/DDBJ databases">
        <authorList>
            <person name="Varghese N."/>
            <person name="Submissions S."/>
        </authorList>
    </citation>
    <scope>NUCLEOTIDE SEQUENCE [LARGE SCALE GENOMIC DNA]</scope>
    <source>
        <strain evidence="2">CGMCC 4.3530</strain>
    </source>
</reference>
<proteinExistence type="predicted"/>